<protein>
    <recommendedName>
        <fullName evidence="2">G-patch domain-containing protein</fullName>
    </recommendedName>
</protein>
<accession>A0A1S8BM68</accession>
<dbReference type="GO" id="GO:0006397">
    <property type="term" value="P:mRNA processing"/>
    <property type="evidence" value="ECO:0007669"/>
    <property type="project" value="InterPro"/>
</dbReference>
<sequence length="714" mass="77276">MAHSKRSRAAFEADLQQHESPYAVVGTPLPPLDENTRDDGSYVPLWKQEATDERGRKRFHGAFTGGFSAGYFNSVGSKEGWSPSTFVSSRSNRHKDQQNAQQKRAEDFMDEEDLADQAEAQKLQTSGAFSALGSTGDDMVRRDALMDMVKTAGETIGSKLLQKMGWKPGQGVGPKIRRRARLDPDDEGEANQQMHLFAPENSRMITFVRKNDHKGLGYEGEARLSGESKSPNNPNGDGDSDGEHDSGPLGASRKPNVKKPAKRSGFGVGVLNDDGSGDEDPYEIGPKISYNRTIGGDKKFKKKKDTLKPASSSANPLVSAKPVFISKKAMGKKAEGFRKCHDGRLPLEGFILATQALTLSDGARYAPPTIPEGWSSSKKVEGDSKPSEGHLSVADAAKSSTLDAKARAALLGESALPGKSVFDYLNPATRDRLAASTGKTNLPEARGEAAPEGFRKTEADRQKQLWSLVPPLDKETAEGALSRGIGGWMPYSEDEKKRARYRGFLELRAELRDSLPERAPGVSTDDWARELHEFAHAARVFRPISGMMASRFTSASKPPASSSGESIPDTPLSKPAPKPADPAEEAAKLGMYGPMTRQILQFYPTRLVCKRFNVKPPENVQPDPNNAPGDAASTAAPNRDLTVVSQSAIQEMMRENALRQPYSAPSDGARAEDAQPTAAPVHAPVDVERNDALESEKAGDAVFKAIFGSDDEDE</sequence>
<feature type="region of interest" description="Disordered" evidence="1">
    <location>
        <begin position="615"/>
        <end position="639"/>
    </location>
</feature>
<dbReference type="AlphaFoldDB" id="A0A1S8BM68"/>
<evidence type="ECO:0000313" key="3">
    <source>
        <dbReference type="EMBL" id="OMP88338.1"/>
    </source>
</evidence>
<dbReference type="EMBL" id="MSZU01000075">
    <property type="protein sequence ID" value="OMP88338.1"/>
    <property type="molecule type" value="Genomic_DNA"/>
</dbReference>
<proteinExistence type="predicted"/>
<evidence type="ECO:0000259" key="2">
    <source>
        <dbReference type="PROSITE" id="PS50174"/>
    </source>
</evidence>
<dbReference type="Pfam" id="PF01585">
    <property type="entry name" value="G-patch"/>
    <property type="match status" value="1"/>
</dbReference>
<dbReference type="InterPro" id="IPR011666">
    <property type="entry name" value="DUF1604"/>
</dbReference>
<feature type="region of interest" description="Disordered" evidence="1">
    <location>
        <begin position="1"/>
        <end position="43"/>
    </location>
</feature>
<dbReference type="PANTHER" id="PTHR13384:SF19">
    <property type="entry name" value="G PATCH DOMAIN-CONTAINING PROTEIN 1"/>
    <property type="match status" value="1"/>
</dbReference>
<dbReference type="STRING" id="420778.A0A1S8BM68"/>
<dbReference type="Proteomes" id="UP000190776">
    <property type="component" value="Unassembled WGS sequence"/>
</dbReference>
<feature type="region of interest" description="Disordered" evidence="1">
    <location>
        <begin position="218"/>
        <end position="315"/>
    </location>
</feature>
<feature type="region of interest" description="Disordered" evidence="1">
    <location>
        <begin position="369"/>
        <end position="390"/>
    </location>
</feature>
<gene>
    <name evidence="3" type="ORF">BK809_0003095</name>
</gene>
<organism evidence="3 4">
    <name type="scientific">Diplodia seriata</name>
    <dbReference type="NCBI Taxonomy" id="420778"/>
    <lineage>
        <taxon>Eukaryota</taxon>
        <taxon>Fungi</taxon>
        <taxon>Dikarya</taxon>
        <taxon>Ascomycota</taxon>
        <taxon>Pezizomycotina</taxon>
        <taxon>Dothideomycetes</taxon>
        <taxon>Dothideomycetes incertae sedis</taxon>
        <taxon>Botryosphaeriales</taxon>
        <taxon>Botryosphaeriaceae</taxon>
        <taxon>Diplodia</taxon>
    </lineage>
</organism>
<feature type="region of interest" description="Disordered" evidence="1">
    <location>
        <begin position="658"/>
        <end position="684"/>
    </location>
</feature>
<dbReference type="GO" id="GO:0003723">
    <property type="term" value="F:RNA binding"/>
    <property type="evidence" value="ECO:0007669"/>
    <property type="project" value="TreeGrafter"/>
</dbReference>
<feature type="region of interest" description="Disordered" evidence="1">
    <location>
        <begin position="81"/>
        <end position="113"/>
    </location>
</feature>
<dbReference type="GO" id="GO:0005634">
    <property type="term" value="C:nucleus"/>
    <property type="evidence" value="ECO:0007669"/>
    <property type="project" value="TreeGrafter"/>
</dbReference>
<reference evidence="3 4" key="1">
    <citation type="submission" date="2017-01" db="EMBL/GenBank/DDBJ databases">
        <title>Draft genome sequence of Diplodia seriata F98.1, a fungal species involved in grapevine trunk diseases.</title>
        <authorList>
            <person name="Robert-Siegwald G."/>
            <person name="Vallet J."/>
            <person name="Abou-Mansour E."/>
            <person name="Xu J."/>
            <person name="Rey P."/>
            <person name="Bertsch C."/>
            <person name="Rego C."/>
            <person name="Larignon P."/>
            <person name="Fontaine F."/>
            <person name="Lebrun M.-H."/>
        </authorList>
    </citation>
    <scope>NUCLEOTIDE SEQUENCE [LARGE SCALE GENOMIC DNA]</scope>
    <source>
        <strain evidence="3 4">F98.1</strain>
    </source>
</reference>
<feature type="compositionally biased region" description="Basic and acidic residues" evidence="1">
    <location>
        <begin position="378"/>
        <end position="388"/>
    </location>
</feature>
<evidence type="ECO:0000313" key="4">
    <source>
        <dbReference type="Proteomes" id="UP000190776"/>
    </source>
</evidence>
<feature type="domain" description="G-patch" evidence="2">
    <location>
        <begin position="153"/>
        <end position="221"/>
    </location>
</feature>
<comment type="caution">
    <text evidence="3">The sequence shown here is derived from an EMBL/GenBank/DDBJ whole genome shotgun (WGS) entry which is preliminary data.</text>
</comment>
<feature type="compositionally biased region" description="Basic and acidic residues" evidence="1">
    <location>
        <begin position="445"/>
        <end position="456"/>
    </location>
</feature>
<dbReference type="Pfam" id="PF07713">
    <property type="entry name" value="DUF1604"/>
    <property type="match status" value="1"/>
</dbReference>
<dbReference type="Pfam" id="PF26093">
    <property type="entry name" value="HTH_TGH"/>
    <property type="match status" value="1"/>
</dbReference>
<dbReference type="PROSITE" id="PS50174">
    <property type="entry name" value="G_PATCH"/>
    <property type="match status" value="1"/>
</dbReference>
<feature type="region of interest" description="Disordered" evidence="1">
    <location>
        <begin position="552"/>
        <end position="583"/>
    </location>
</feature>
<dbReference type="PANTHER" id="PTHR13384">
    <property type="entry name" value="G PATCH DOMAIN-CONTAINING PROTEIN 1"/>
    <property type="match status" value="1"/>
</dbReference>
<feature type="compositionally biased region" description="Polar residues" evidence="1">
    <location>
        <begin position="552"/>
        <end position="565"/>
    </location>
</feature>
<dbReference type="OrthoDB" id="20507at2759"/>
<evidence type="ECO:0000256" key="1">
    <source>
        <dbReference type="SAM" id="MobiDB-lite"/>
    </source>
</evidence>
<name>A0A1S8BM68_9PEZI</name>
<dbReference type="InterPro" id="IPR000467">
    <property type="entry name" value="G_patch_dom"/>
</dbReference>
<feature type="region of interest" description="Disordered" evidence="1">
    <location>
        <begin position="434"/>
        <end position="456"/>
    </location>
</feature>